<dbReference type="SUPFAM" id="SSF53920">
    <property type="entry name" value="Fe-only hydrogenase"/>
    <property type="match status" value="1"/>
</dbReference>
<proteinExistence type="predicted"/>
<dbReference type="RefSeq" id="WP_075712846.1">
    <property type="nucleotide sequence ID" value="NZ_MJIE01000001.1"/>
</dbReference>
<dbReference type="SUPFAM" id="SSF54292">
    <property type="entry name" value="2Fe-2S ferredoxin-like"/>
    <property type="match status" value="1"/>
</dbReference>
<gene>
    <name evidence="10" type="ORF">BHK98_07025</name>
</gene>
<keyword evidence="2" id="KW-0004">4Fe-4S</keyword>
<keyword evidence="5" id="KW-0408">Iron</keyword>
<dbReference type="PROSITE" id="PS00641">
    <property type="entry name" value="COMPLEX1_75K_1"/>
    <property type="match status" value="1"/>
</dbReference>
<dbReference type="Pfam" id="PF12838">
    <property type="entry name" value="Fer4_7"/>
    <property type="match status" value="1"/>
</dbReference>
<dbReference type="InterPro" id="IPR009016">
    <property type="entry name" value="Fe_hydrogenase"/>
</dbReference>
<dbReference type="AlphaFoldDB" id="A0A1Q9JI66"/>
<dbReference type="Gene3D" id="3.40.50.1780">
    <property type="match status" value="1"/>
</dbReference>
<dbReference type="InterPro" id="IPR013352">
    <property type="entry name" value="Fe_hydrogenase_subset"/>
</dbReference>
<dbReference type="SMART" id="SM00929">
    <property type="entry name" value="NADH-G_4Fe-4S_3"/>
    <property type="match status" value="1"/>
</dbReference>
<dbReference type="OrthoDB" id="9805142at2"/>
<protein>
    <submittedName>
        <fullName evidence="10">Hydrogenase</fullName>
    </submittedName>
</protein>
<dbReference type="PROSITE" id="PS51379">
    <property type="entry name" value="4FE4S_FER_2"/>
    <property type="match status" value="2"/>
</dbReference>
<dbReference type="Pfam" id="PF13510">
    <property type="entry name" value="Fer2_4"/>
    <property type="match status" value="1"/>
</dbReference>
<dbReference type="Gene3D" id="3.10.20.740">
    <property type="match status" value="1"/>
</dbReference>
<dbReference type="InterPro" id="IPR003149">
    <property type="entry name" value="Fe_hydrogenase_ssu"/>
</dbReference>
<dbReference type="NCBIfam" id="TIGR02512">
    <property type="entry name" value="FeFe_hydrog_A"/>
    <property type="match status" value="1"/>
</dbReference>
<dbReference type="InterPro" id="IPR017896">
    <property type="entry name" value="4Fe4S_Fe-S-bd"/>
</dbReference>
<evidence type="ECO:0000256" key="3">
    <source>
        <dbReference type="ARBA" id="ARBA00022723"/>
    </source>
</evidence>
<dbReference type="STRING" id="1261640.BHK98_07025"/>
<dbReference type="InterPro" id="IPR001041">
    <property type="entry name" value="2Fe-2S_ferredoxin-type"/>
</dbReference>
<dbReference type="GO" id="GO:0042773">
    <property type="term" value="P:ATP synthesis coupled electron transport"/>
    <property type="evidence" value="ECO:0007669"/>
    <property type="project" value="InterPro"/>
</dbReference>
<feature type="domain" description="4Fe-4S His(Cys)3-ligated-type" evidence="9">
    <location>
        <begin position="78"/>
        <end position="117"/>
    </location>
</feature>
<dbReference type="SUPFAM" id="SSF54862">
    <property type="entry name" value="4Fe-4S ferredoxins"/>
    <property type="match status" value="1"/>
</dbReference>
<dbReference type="Pfam" id="PF02906">
    <property type="entry name" value="Fe_hyd_lg_C"/>
    <property type="match status" value="1"/>
</dbReference>
<dbReference type="Proteomes" id="UP000187404">
    <property type="component" value="Unassembled WGS sequence"/>
</dbReference>
<accession>A0A1Q9JI66</accession>
<dbReference type="Pfam" id="PF10588">
    <property type="entry name" value="NADH-G_4Fe-4S_3"/>
    <property type="match status" value="1"/>
</dbReference>
<dbReference type="GO" id="GO:0008901">
    <property type="term" value="F:ferredoxin hydrogenase activity"/>
    <property type="evidence" value="ECO:0007669"/>
    <property type="project" value="InterPro"/>
</dbReference>
<dbReference type="InterPro" id="IPR050340">
    <property type="entry name" value="Cytosolic_Fe-S_CAF"/>
</dbReference>
<dbReference type="PANTHER" id="PTHR11615">
    <property type="entry name" value="NITRATE, FORMATE, IRON DEHYDROGENASE"/>
    <property type="match status" value="1"/>
</dbReference>
<keyword evidence="4" id="KW-0677">Repeat</keyword>
<dbReference type="GO" id="GO:0051539">
    <property type="term" value="F:4 iron, 4 sulfur cluster binding"/>
    <property type="evidence" value="ECO:0007669"/>
    <property type="project" value="UniProtKB-KW"/>
</dbReference>
<dbReference type="Gene3D" id="4.10.260.20">
    <property type="entry name" value="Iron hydrogenase, small subunit"/>
    <property type="match status" value="1"/>
</dbReference>
<feature type="domain" description="4Fe-4S ferredoxin-type" evidence="8">
    <location>
        <begin position="139"/>
        <end position="169"/>
    </location>
</feature>
<evidence type="ECO:0000259" key="7">
    <source>
        <dbReference type="PROSITE" id="PS51085"/>
    </source>
</evidence>
<dbReference type="CDD" id="cd00207">
    <property type="entry name" value="fer2"/>
    <property type="match status" value="1"/>
</dbReference>
<name>A0A1Q9JI66_9FIRM</name>
<dbReference type="InterPro" id="IPR017900">
    <property type="entry name" value="4Fe4S_Fe_S_CS"/>
</dbReference>
<dbReference type="Gene3D" id="3.30.70.20">
    <property type="match status" value="1"/>
</dbReference>
<dbReference type="InterPro" id="IPR036010">
    <property type="entry name" value="2Fe-2S_ferredoxin-like_sf"/>
</dbReference>
<feature type="domain" description="2Fe-2S ferredoxin-type" evidence="7">
    <location>
        <begin position="1"/>
        <end position="78"/>
    </location>
</feature>
<feature type="domain" description="4Fe-4S ferredoxin-type" evidence="8">
    <location>
        <begin position="182"/>
        <end position="211"/>
    </location>
</feature>
<comment type="caution">
    <text evidence="10">The sequence shown here is derived from an EMBL/GenBank/DDBJ whole genome shotgun (WGS) entry which is preliminary data.</text>
</comment>
<evidence type="ECO:0000256" key="4">
    <source>
        <dbReference type="ARBA" id="ARBA00022737"/>
    </source>
</evidence>
<dbReference type="FunFam" id="3.30.70.20:FF:000035">
    <property type="entry name" value="Iron hydrogenase 1"/>
    <property type="match status" value="1"/>
</dbReference>
<evidence type="ECO:0000313" key="11">
    <source>
        <dbReference type="Proteomes" id="UP000187404"/>
    </source>
</evidence>
<evidence type="ECO:0000259" key="9">
    <source>
        <dbReference type="PROSITE" id="PS51839"/>
    </source>
</evidence>
<reference evidence="10 11" key="1">
    <citation type="journal article" date="2016" name="Appl. Environ. Microbiol.">
        <title>Function and Phylogeny of Bacterial Butyryl Coenzyme A:Acetate Transferases and Their Diversity in the Proximal Colon of Swine.</title>
        <authorList>
            <person name="Trachsel J."/>
            <person name="Bayles D.O."/>
            <person name="Looft T."/>
            <person name="Levine U.Y."/>
            <person name="Allen H.K."/>
        </authorList>
    </citation>
    <scope>NUCLEOTIDE SEQUENCE [LARGE SCALE GENOMIC DNA]</scope>
    <source>
        <strain evidence="10 11">68-3-10</strain>
    </source>
</reference>
<dbReference type="InterPro" id="IPR019574">
    <property type="entry name" value="NADH_UbQ_OxRdtase_Gsu_4Fe4S-bd"/>
</dbReference>
<dbReference type="InterPro" id="IPR036991">
    <property type="entry name" value="Fe_hydrogenase_ssu_sf"/>
</dbReference>
<keyword evidence="6" id="KW-0411">Iron-sulfur</keyword>
<dbReference type="SMART" id="SM00902">
    <property type="entry name" value="Fe_hyd_SSU"/>
    <property type="match status" value="1"/>
</dbReference>
<dbReference type="GO" id="GO:0008137">
    <property type="term" value="F:NADH dehydrogenase (ubiquinone) activity"/>
    <property type="evidence" value="ECO:0007669"/>
    <property type="project" value="InterPro"/>
</dbReference>
<evidence type="ECO:0000256" key="2">
    <source>
        <dbReference type="ARBA" id="ARBA00022485"/>
    </source>
</evidence>
<dbReference type="InterPro" id="IPR004108">
    <property type="entry name" value="Fe_hydrogenase_lsu_C"/>
</dbReference>
<comment type="cofactor">
    <cofactor evidence="1">
        <name>[4Fe-4S] cluster</name>
        <dbReference type="ChEBI" id="CHEBI:49883"/>
    </cofactor>
</comment>
<evidence type="ECO:0000313" key="10">
    <source>
        <dbReference type="EMBL" id="OLR55831.1"/>
    </source>
</evidence>
<evidence type="ECO:0000256" key="1">
    <source>
        <dbReference type="ARBA" id="ARBA00001966"/>
    </source>
</evidence>
<evidence type="ECO:0000256" key="6">
    <source>
        <dbReference type="ARBA" id="ARBA00023014"/>
    </source>
</evidence>
<keyword evidence="3" id="KW-0479">Metal-binding</keyword>
<dbReference type="EMBL" id="MJIE01000001">
    <property type="protein sequence ID" value="OLR55831.1"/>
    <property type="molecule type" value="Genomic_DNA"/>
</dbReference>
<dbReference type="GO" id="GO:0005506">
    <property type="term" value="F:iron ion binding"/>
    <property type="evidence" value="ECO:0007669"/>
    <property type="project" value="InterPro"/>
</dbReference>
<dbReference type="PROSITE" id="PS00198">
    <property type="entry name" value="4FE4S_FER_1"/>
    <property type="match status" value="1"/>
</dbReference>
<dbReference type="GO" id="GO:0016020">
    <property type="term" value="C:membrane"/>
    <property type="evidence" value="ECO:0007669"/>
    <property type="project" value="InterPro"/>
</dbReference>
<sequence>MVKLTINGLPVAVEDGTTIMEAAKAAGISIPHLCYLKGINDIGACRICSVEVEGELSLVPSCNTAVREGMKVTTNSARVRSACRTNLMLIMSQHEGRCSLCDRSGTCQLQKLTNDYDFFENLYVTDLPTDKDRMWVKDFPLIRDPAKCIKCMRCIQVCDKIQKLGVWELMSTGGRTRVDVSQHRSIDKAQCSLCGQCIVHCPVGALRERKDATKVMAALDDPEITTVVQIAPAVRTAWGEALDLPPDKATVNQLAGALKQMGFDYVFDTSFSADLTIMEEATEFLHRLQKGDLEKYPMFTSCCPAWVRFLKSRHPELVPQLSTAKSPQQMFGSVIKSYFAERIGVRPEKICCISVMPCVAKKAECDIPAMRDEYGVKDVDYVLTTREIIRMLRLSDITPDKVEEKPFDRIMGDYSGAGVIFGTTGGVMEAALRTASYMVTGKNPSTGAFGFVHAGKKFAEGEYPWQEATYTIGGNKIRVAVTSGLRNADRLCKALLRGQVKYDFVEVMACPTGCAGGGGQPFHRDDVERGATRGKVLRNLDEHMQMRFSHENPDIQRLYSEALGEPMSDAAEKLLHTDHESWQMPDEGEPQTPDIHVV</sequence>
<keyword evidence="11" id="KW-1185">Reference proteome</keyword>
<dbReference type="Pfam" id="PF02256">
    <property type="entry name" value="Fe_hyd_SSU"/>
    <property type="match status" value="1"/>
</dbReference>
<dbReference type="InterPro" id="IPR000283">
    <property type="entry name" value="NADH_UbQ_OxRdtase_75kDa_su_CS"/>
</dbReference>
<evidence type="ECO:0000256" key="5">
    <source>
        <dbReference type="ARBA" id="ARBA00023004"/>
    </source>
</evidence>
<dbReference type="PROSITE" id="PS51085">
    <property type="entry name" value="2FE2S_FER_2"/>
    <property type="match status" value="1"/>
</dbReference>
<organism evidence="10 11">
    <name type="scientific">Hornefia porci</name>
    <dbReference type="NCBI Taxonomy" id="2652292"/>
    <lineage>
        <taxon>Bacteria</taxon>
        <taxon>Bacillati</taxon>
        <taxon>Bacillota</taxon>
        <taxon>Clostridia</taxon>
        <taxon>Peptostreptococcales</taxon>
        <taxon>Anaerovoracaceae</taxon>
        <taxon>Hornefia</taxon>
    </lineage>
</organism>
<evidence type="ECO:0000259" key="8">
    <source>
        <dbReference type="PROSITE" id="PS51379"/>
    </source>
</evidence>
<dbReference type="Gene3D" id="3.40.950.10">
    <property type="entry name" value="Fe-only Hydrogenase (Larger Subunit), Chain L, domain 3"/>
    <property type="match status" value="1"/>
</dbReference>
<dbReference type="PROSITE" id="PS51839">
    <property type="entry name" value="4FE4S_HC3"/>
    <property type="match status" value="1"/>
</dbReference>